<dbReference type="Gene3D" id="3.40.30.10">
    <property type="entry name" value="Glutaredoxin"/>
    <property type="match status" value="1"/>
</dbReference>
<keyword evidence="3" id="KW-0560">Oxidoreductase</keyword>
<evidence type="ECO:0000256" key="4">
    <source>
        <dbReference type="ARBA" id="ARBA00023157"/>
    </source>
</evidence>
<keyword evidence="5" id="KW-0676">Redox-active center</keyword>
<feature type="domain" description="Thioredoxin" evidence="7">
    <location>
        <begin position="187"/>
        <end position="365"/>
    </location>
</feature>
<dbReference type="InterPro" id="IPR013766">
    <property type="entry name" value="Thioredoxin_domain"/>
</dbReference>
<keyword evidence="9" id="KW-1185">Reference proteome</keyword>
<dbReference type="OrthoDB" id="9784686at2"/>
<dbReference type="EMBL" id="RAWG01000358">
    <property type="protein sequence ID" value="RKH33987.1"/>
    <property type="molecule type" value="Genomic_DNA"/>
</dbReference>
<gene>
    <name evidence="8" type="ORF">D7X12_35500</name>
</gene>
<sequence>MSMRPTRLALAALLAASLTVGCNKEKAPATTQEPAAQAPAQAQAGSATEPAPDTVVATFGSGQKVTFAELNERIKEPLANLDKQKFQLRKRGLEGLVTERLVKDEAAKRKITEDQLLKAEIDDKIPAPPEEKIKEVFEGAKGQLPPGATYEQMKPQIVDFLSGQQKQEAAQKFFESLRQGANVEYKLPEPPRAPAERKQVAATGPSKGPEGAPVTIVEFSDFECPFCSRAIGAVDEVTKTYGDKVRVVFRQFPLDFHKNAQKSAEASLCANDQGKFWEMHDTLFANQKALGVEDLKKHAATLKLDTKKFNACLDSGEKAAIVKADMADGSKVGVTGTPAFFINGIMLSGAQPFSEFKSIIDDELKGAK</sequence>
<reference evidence="9" key="1">
    <citation type="submission" date="2018-09" db="EMBL/GenBank/DDBJ databases">
        <authorList>
            <person name="Livingstone P.G."/>
            <person name="Whitworth D.E."/>
        </authorList>
    </citation>
    <scope>NUCLEOTIDE SEQUENCE [LARGE SCALE GENOMIC DNA]</scope>
    <source>
        <strain evidence="9">CA040B</strain>
    </source>
</reference>
<comment type="caution">
    <text evidence="8">The sequence shown here is derived from an EMBL/GenBank/DDBJ whole genome shotgun (WGS) entry which is preliminary data.</text>
</comment>
<dbReference type="PROSITE" id="PS51257">
    <property type="entry name" value="PROKAR_LIPOPROTEIN"/>
    <property type="match status" value="1"/>
</dbReference>
<dbReference type="SUPFAM" id="SSF52833">
    <property type="entry name" value="Thioredoxin-like"/>
    <property type="match status" value="1"/>
</dbReference>
<dbReference type="AlphaFoldDB" id="A0A3A8MP35"/>
<dbReference type="PANTHER" id="PTHR13887:SF14">
    <property type="entry name" value="DISULFIDE BOND FORMATION PROTEIN D"/>
    <property type="match status" value="1"/>
</dbReference>
<dbReference type="Gene3D" id="1.10.4030.10">
    <property type="entry name" value="Porin chaperone SurA, peptide-binding domain"/>
    <property type="match status" value="1"/>
</dbReference>
<dbReference type="PROSITE" id="PS51352">
    <property type="entry name" value="THIOREDOXIN_2"/>
    <property type="match status" value="1"/>
</dbReference>
<evidence type="ECO:0000313" key="9">
    <source>
        <dbReference type="Proteomes" id="UP000273405"/>
    </source>
</evidence>
<dbReference type="Proteomes" id="UP000273405">
    <property type="component" value="Unassembled WGS sequence"/>
</dbReference>
<feature type="region of interest" description="Disordered" evidence="6">
    <location>
        <begin position="186"/>
        <end position="210"/>
    </location>
</feature>
<dbReference type="PANTHER" id="PTHR13887">
    <property type="entry name" value="GLUTATHIONE S-TRANSFERASE KAPPA"/>
    <property type="match status" value="1"/>
</dbReference>
<dbReference type="RefSeq" id="WP_120629643.1">
    <property type="nucleotide sequence ID" value="NZ_RAWG01000358.1"/>
</dbReference>
<evidence type="ECO:0000256" key="3">
    <source>
        <dbReference type="ARBA" id="ARBA00023002"/>
    </source>
</evidence>
<dbReference type="InterPro" id="IPR012336">
    <property type="entry name" value="Thioredoxin-like_fold"/>
</dbReference>
<dbReference type="InterPro" id="IPR036249">
    <property type="entry name" value="Thioredoxin-like_sf"/>
</dbReference>
<proteinExistence type="inferred from homology"/>
<evidence type="ECO:0000256" key="1">
    <source>
        <dbReference type="ARBA" id="ARBA00005791"/>
    </source>
</evidence>
<evidence type="ECO:0000256" key="5">
    <source>
        <dbReference type="ARBA" id="ARBA00023284"/>
    </source>
</evidence>
<protein>
    <recommendedName>
        <fullName evidence="7">Thioredoxin domain-containing protein</fullName>
    </recommendedName>
</protein>
<evidence type="ECO:0000256" key="6">
    <source>
        <dbReference type="SAM" id="MobiDB-lite"/>
    </source>
</evidence>
<dbReference type="GO" id="GO:0016491">
    <property type="term" value="F:oxidoreductase activity"/>
    <property type="evidence" value="ECO:0007669"/>
    <property type="project" value="UniProtKB-KW"/>
</dbReference>
<organism evidence="8 9">
    <name type="scientific">Corallococcus sicarius</name>
    <dbReference type="NCBI Taxonomy" id="2316726"/>
    <lineage>
        <taxon>Bacteria</taxon>
        <taxon>Pseudomonadati</taxon>
        <taxon>Myxococcota</taxon>
        <taxon>Myxococcia</taxon>
        <taxon>Myxococcales</taxon>
        <taxon>Cystobacterineae</taxon>
        <taxon>Myxococcaceae</taxon>
        <taxon>Corallococcus</taxon>
    </lineage>
</organism>
<dbReference type="Pfam" id="PF13462">
    <property type="entry name" value="Thioredoxin_4"/>
    <property type="match status" value="1"/>
</dbReference>
<keyword evidence="2" id="KW-0732">Signal</keyword>
<dbReference type="InterPro" id="IPR027304">
    <property type="entry name" value="Trigger_fact/SurA_dom_sf"/>
</dbReference>
<feature type="compositionally biased region" description="Low complexity" evidence="6">
    <location>
        <begin position="28"/>
        <end position="48"/>
    </location>
</feature>
<evidence type="ECO:0000256" key="2">
    <source>
        <dbReference type="ARBA" id="ARBA00022729"/>
    </source>
</evidence>
<keyword evidence="4" id="KW-1015">Disulfide bond</keyword>
<name>A0A3A8MP35_9BACT</name>
<accession>A0A3A8MP35</accession>
<feature type="region of interest" description="Disordered" evidence="6">
    <location>
        <begin position="25"/>
        <end position="53"/>
    </location>
</feature>
<dbReference type="SUPFAM" id="SSF109998">
    <property type="entry name" value="Triger factor/SurA peptide-binding domain-like"/>
    <property type="match status" value="1"/>
</dbReference>
<comment type="similarity">
    <text evidence="1">Belongs to the thioredoxin family. DsbA subfamily.</text>
</comment>
<evidence type="ECO:0000259" key="7">
    <source>
        <dbReference type="PROSITE" id="PS51352"/>
    </source>
</evidence>
<evidence type="ECO:0000313" key="8">
    <source>
        <dbReference type="EMBL" id="RKH33987.1"/>
    </source>
</evidence>
<feature type="compositionally biased region" description="Basic and acidic residues" evidence="6">
    <location>
        <begin position="186"/>
        <end position="199"/>
    </location>
</feature>